<name>A0A1M4XML2_9LACT</name>
<sequence length="280" mass="32574">MMNNKKYTAFNQGLFNVFDAQSMPYKKDQSFAHFALTDALITYAGAHEQPLLHFWQTDPLVILGMMDTKIGRFKQALPIFEEYQHQVIVRNSGGLAVVSDPGVLNVSLIYPSKEERLSIDRGYEYMLDFIQETFYPIYPYEIKAYEITNSYCFGDYDLSIDGRKIAGISQRRIKDGVAIMLYISINGDQKKRAQMLKKFYDRGLDGSEPSGRYPDIHPEVMTTLEEAYGTPLSVNEVKSRMLRHFDWQKGTYDGEMNRYYLEALEKMQRRNRRVFGEDFV</sequence>
<accession>A0A1M4XML2</accession>
<dbReference type="PANTHER" id="PTHR43679:SF2">
    <property type="entry name" value="OCTANOYL-[GCVH]:PROTEIN N-OCTANOYLTRANSFERASE"/>
    <property type="match status" value="1"/>
</dbReference>
<dbReference type="AlphaFoldDB" id="A0A1M4XML2"/>
<dbReference type="STRING" id="1121025.SAMN02745249_01480"/>
<keyword evidence="2" id="KW-0808">Transferase</keyword>
<dbReference type="Pfam" id="PF21948">
    <property type="entry name" value="LplA-B_cat"/>
    <property type="match status" value="1"/>
</dbReference>
<dbReference type="EMBL" id="FQUF01000022">
    <property type="protein sequence ID" value="SHE94660.1"/>
    <property type="molecule type" value="Genomic_DNA"/>
</dbReference>
<evidence type="ECO:0000313" key="2">
    <source>
        <dbReference type="EMBL" id="SHE94660.1"/>
    </source>
</evidence>
<organism evidence="2 3">
    <name type="scientific">Atopostipes suicloacalis DSM 15692</name>
    <dbReference type="NCBI Taxonomy" id="1121025"/>
    <lineage>
        <taxon>Bacteria</taxon>
        <taxon>Bacillati</taxon>
        <taxon>Bacillota</taxon>
        <taxon>Bacilli</taxon>
        <taxon>Lactobacillales</taxon>
        <taxon>Carnobacteriaceae</taxon>
        <taxon>Atopostipes</taxon>
    </lineage>
</organism>
<dbReference type="PROSITE" id="PS51733">
    <property type="entry name" value="BPL_LPL_CATALYTIC"/>
    <property type="match status" value="1"/>
</dbReference>
<dbReference type="InterPro" id="IPR004143">
    <property type="entry name" value="BPL_LPL_catalytic"/>
</dbReference>
<reference evidence="2 3" key="1">
    <citation type="submission" date="2016-11" db="EMBL/GenBank/DDBJ databases">
        <authorList>
            <person name="Jaros S."/>
            <person name="Januszkiewicz K."/>
            <person name="Wedrychowicz H."/>
        </authorList>
    </citation>
    <scope>NUCLEOTIDE SEQUENCE [LARGE SCALE GENOMIC DNA]</scope>
    <source>
        <strain evidence="2 3">DSM 15692</strain>
    </source>
</reference>
<dbReference type="InterPro" id="IPR050664">
    <property type="entry name" value="Octanoyltrans_LipM/LipL"/>
</dbReference>
<dbReference type="SUPFAM" id="SSF55681">
    <property type="entry name" value="Class II aaRS and biotin synthetases"/>
    <property type="match status" value="1"/>
</dbReference>
<dbReference type="Gene3D" id="3.30.930.10">
    <property type="entry name" value="Bira Bifunctional Protein, Domain 2"/>
    <property type="match status" value="1"/>
</dbReference>
<evidence type="ECO:0000313" key="3">
    <source>
        <dbReference type="Proteomes" id="UP000184128"/>
    </source>
</evidence>
<gene>
    <name evidence="2" type="ORF">SAMN02745249_01480</name>
</gene>
<dbReference type="InterPro" id="IPR045864">
    <property type="entry name" value="aa-tRNA-synth_II/BPL/LPL"/>
</dbReference>
<dbReference type="RefSeq" id="WP_073298226.1">
    <property type="nucleotide sequence ID" value="NZ_FQUF01000022.1"/>
</dbReference>
<dbReference type="PANTHER" id="PTHR43679">
    <property type="entry name" value="OCTANOYLTRANSFERASE LIPM-RELATED"/>
    <property type="match status" value="1"/>
</dbReference>
<feature type="domain" description="BPL/LPL catalytic" evidence="1">
    <location>
        <begin position="46"/>
        <end position="232"/>
    </location>
</feature>
<dbReference type="CDD" id="cd16443">
    <property type="entry name" value="LplA"/>
    <property type="match status" value="1"/>
</dbReference>
<evidence type="ECO:0000259" key="1">
    <source>
        <dbReference type="PROSITE" id="PS51733"/>
    </source>
</evidence>
<keyword evidence="3" id="KW-1185">Reference proteome</keyword>
<dbReference type="GO" id="GO:0009249">
    <property type="term" value="P:protein lipoylation"/>
    <property type="evidence" value="ECO:0007669"/>
    <property type="project" value="UniProtKB-ARBA"/>
</dbReference>
<dbReference type="GO" id="GO:0016740">
    <property type="term" value="F:transferase activity"/>
    <property type="evidence" value="ECO:0007669"/>
    <property type="project" value="UniProtKB-KW"/>
</dbReference>
<dbReference type="OrthoDB" id="2080934at2"/>
<proteinExistence type="predicted"/>
<dbReference type="GO" id="GO:0140096">
    <property type="term" value="F:catalytic activity, acting on a protein"/>
    <property type="evidence" value="ECO:0007669"/>
    <property type="project" value="UniProtKB-ARBA"/>
</dbReference>
<protein>
    <submittedName>
        <fullName evidence="2">Octanoyl-[GcvH]:protein N-octanoyltransferase</fullName>
    </submittedName>
</protein>
<dbReference type="Proteomes" id="UP000184128">
    <property type="component" value="Unassembled WGS sequence"/>
</dbReference>